<name>A0A3S8RZ93_9BACL</name>
<dbReference type="InterPro" id="IPR001279">
    <property type="entry name" value="Metallo-B-lactamas"/>
</dbReference>
<evidence type="ECO:0000256" key="3">
    <source>
        <dbReference type="ARBA" id="ARBA00048505"/>
    </source>
</evidence>
<feature type="domain" description="Metallo-beta-lactamase" evidence="4">
    <location>
        <begin position="104"/>
        <end position="264"/>
    </location>
</feature>
<evidence type="ECO:0000256" key="2">
    <source>
        <dbReference type="ARBA" id="ARBA00034301"/>
    </source>
</evidence>
<dbReference type="PANTHER" id="PTHR42773:SF1">
    <property type="entry name" value="METALLO-BETA-LACTAMASE FAMILY PROTEIN"/>
    <property type="match status" value="1"/>
</dbReference>
<dbReference type="SUPFAM" id="SSF56281">
    <property type="entry name" value="Metallo-hydrolase/oxidoreductase"/>
    <property type="match status" value="1"/>
</dbReference>
<comment type="catalytic activity">
    <reaction evidence="1">
        <text>3',5'-cyclic CMP + H2O = CMP + H(+)</text>
        <dbReference type="Rhea" id="RHEA:72675"/>
        <dbReference type="ChEBI" id="CHEBI:15377"/>
        <dbReference type="ChEBI" id="CHEBI:15378"/>
        <dbReference type="ChEBI" id="CHEBI:58003"/>
        <dbReference type="ChEBI" id="CHEBI:60377"/>
    </reaction>
    <physiologicalReaction direction="left-to-right" evidence="1">
        <dbReference type="Rhea" id="RHEA:72676"/>
    </physiologicalReaction>
</comment>
<evidence type="ECO:0000313" key="5">
    <source>
        <dbReference type="EMBL" id="AZK48245.1"/>
    </source>
</evidence>
<dbReference type="Gene3D" id="3.30.70.20">
    <property type="match status" value="1"/>
</dbReference>
<dbReference type="Proteomes" id="UP000273145">
    <property type="component" value="Chromosome"/>
</dbReference>
<dbReference type="EMBL" id="CP034248">
    <property type="protein sequence ID" value="AZK48245.1"/>
    <property type="molecule type" value="Genomic_DNA"/>
</dbReference>
<dbReference type="RefSeq" id="WP_125084405.1">
    <property type="nucleotide sequence ID" value="NZ_CP034248.1"/>
</dbReference>
<evidence type="ECO:0000313" key="6">
    <source>
        <dbReference type="Proteomes" id="UP000273145"/>
    </source>
</evidence>
<comment type="function">
    <text evidence="2">Counteracts the endogenous Pycsar antiviral defense system. Phosphodiesterase that enables metal-dependent hydrolysis of host cyclic nucleotide Pycsar defense signals such as cCMP and cUMP.</text>
</comment>
<evidence type="ECO:0000259" key="4">
    <source>
        <dbReference type="SMART" id="SM00849"/>
    </source>
</evidence>
<dbReference type="InterPro" id="IPR036866">
    <property type="entry name" value="RibonucZ/Hydroxyglut_hydro"/>
</dbReference>
<organism evidence="5 6">
    <name type="scientific">Paenibacillus lentus</name>
    <dbReference type="NCBI Taxonomy" id="1338368"/>
    <lineage>
        <taxon>Bacteria</taxon>
        <taxon>Bacillati</taxon>
        <taxon>Bacillota</taxon>
        <taxon>Bacilli</taxon>
        <taxon>Bacillales</taxon>
        <taxon>Paenibacillaceae</taxon>
        <taxon>Paenibacillus</taxon>
    </lineage>
</organism>
<dbReference type="SUPFAM" id="SSF54862">
    <property type="entry name" value="4Fe-4S ferredoxins"/>
    <property type="match status" value="1"/>
</dbReference>
<reference evidence="5 6" key="1">
    <citation type="submission" date="2018-11" db="EMBL/GenBank/DDBJ databases">
        <title>Genome sequencing of Paenibacillus lentus DSM25539(T).</title>
        <authorList>
            <person name="Kook J.-K."/>
            <person name="Park S.-N."/>
            <person name="Lim Y.K."/>
        </authorList>
    </citation>
    <scope>NUCLEOTIDE SEQUENCE [LARGE SCALE GENOMIC DNA]</scope>
    <source>
        <strain evidence="5 6">DSM 25539</strain>
    </source>
</reference>
<gene>
    <name evidence="5" type="ORF">EIM92_20420</name>
</gene>
<dbReference type="GO" id="GO:0016787">
    <property type="term" value="F:hydrolase activity"/>
    <property type="evidence" value="ECO:0007669"/>
    <property type="project" value="UniProtKB-KW"/>
</dbReference>
<keyword evidence="6" id="KW-1185">Reference proteome</keyword>
<dbReference type="PANTHER" id="PTHR42773">
    <property type="entry name" value="METALLO-BETA-LACTAMASE-RELATED"/>
    <property type="match status" value="1"/>
</dbReference>
<dbReference type="AlphaFoldDB" id="A0A3S8RZ93"/>
<sequence length="290" mass="32927">MAKITRLPGNAEGDFYVNSTCVDCDICRQLAPNIFSAVDGLSAVTQQPETDEDRRLAFYSLLACPTGAIGSETKAELAEAMNGFPLPLSEDIYYCGYSSAKSYGGHSYFIKRSDGNWLIDAPRFVPALEKKLVELGGISTIFLTHVDTDEKRDVDRYAKRFGAEIVLHADEEAERDGSERLLTGTQPICWHSDLILLPVPGHTMGHIVLLYKDTYLFAGDHLHWDRHTRGLGAVRDYCFHSWAEQTDSMERLARQSFRWVLPRHGEWIELEWASMKQEMMDLVERMRNTD</sequence>
<dbReference type="KEGG" id="plen:EIM92_20420"/>
<accession>A0A3S8RZ93</accession>
<dbReference type="Pfam" id="PF13370">
    <property type="entry name" value="Fer4_13"/>
    <property type="match status" value="1"/>
</dbReference>
<dbReference type="OrthoDB" id="9802248at2"/>
<dbReference type="SMART" id="SM00849">
    <property type="entry name" value="Lactamase_B"/>
    <property type="match status" value="1"/>
</dbReference>
<proteinExistence type="predicted"/>
<keyword evidence="5" id="KW-0378">Hydrolase</keyword>
<evidence type="ECO:0000256" key="1">
    <source>
        <dbReference type="ARBA" id="ARBA00034221"/>
    </source>
</evidence>
<dbReference type="CDD" id="cd07727">
    <property type="entry name" value="YmaE-like_MBL-fold"/>
    <property type="match status" value="1"/>
</dbReference>
<protein>
    <submittedName>
        <fullName evidence="5">MBL fold metallo-hydrolase</fullName>
    </submittedName>
</protein>
<comment type="catalytic activity">
    <reaction evidence="3">
        <text>3',5'-cyclic UMP + H2O = UMP + H(+)</text>
        <dbReference type="Rhea" id="RHEA:70575"/>
        <dbReference type="ChEBI" id="CHEBI:15377"/>
        <dbReference type="ChEBI" id="CHEBI:15378"/>
        <dbReference type="ChEBI" id="CHEBI:57865"/>
        <dbReference type="ChEBI" id="CHEBI:184387"/>
    </reaction>
    <physiologicalReaction direction="left-to-right" evidence="3">
        <dbReference type="Rhea" id="RHEA:70576"/>
    </physiologicalReaction>
</comment>
<dbReference type="Gene3D" id="3.60.15.10">
    <property type="entry name" value="Ribonuclease Z/Hydroxyacylglutathione hydrolase-like"/>
    <property type="match status" value="1"/>
</dbReference>